<evidence type="ECO:0000256" key="3">
    <source>
        <dbReference type="ARBA" id="ARBA00022475"/>
    </source>
</evidence>
<organism evidence="9 10">
    <name type="scientific">Candidatus Entotheonella gemina</name>
    <dbReference type="NCBI Taxonomy" id="1429439"/>
    <lineage>
        <taxon>Bacteria</taxon>
        <taxon>Pseudomonadati</taxon>
        <taxon>Nitrospinota/Tectimicrobiota group</taxon>
        <taxon>Candidatus Tectimicrobiota</taxon>
        <taxon>Candidatus Entotheonellia</taxon>
        <taxon>Candidatus Entotheonellales</taxon>
        <taxon>Candidatus Entotheonellaceae</taxon>
        <taxon>Candidatus Entotheonella</taxon>
    </lineage>
</organism>
<name>W4MGA2_9BACT</name>
<feature type="transmembrane region" description="Helical" evidence="7">
    <location>
        <begin position="94"/>
        <end position="115"/>
    </location>
</feature>
<feature type="transmembrane region" description="Helical" evidence="7">
    <location>
        <begin position="226"/>
        <end position="248"/>
    </location>
</feature>
<keyword evidence="4 7" id="KW-0812">Transmembrane</keyword>
<dbReference type="GO" id="GO:0055085">
    <property type="term" value="P:transmembrane transport"/>
    <property type="evidence" value="ECO:0007669"/>
    <property type="project" value="InterPro"/>
</dbReference>
<evidence type="ECO:0000256" key="1">
    <source>
        <dbReference type="ARBA" id="ARBA00004651"/>
    </source>
</evidence>
<dbReference type="PROSITE" id="PS50928">
    <property type="entry name" value="ABC_TM1"/>
    <property type="match status" value="1"/>
</dbReference>
<evidence type="ECO:0000256" key="5">
    <source>
        <dbReference type="ARBA" id="ARBA00022989"/>
    </source>
</evidence>
<protein>
    <recommendedName>
        <fullName evidence="8">ABC transmembrane type-1 domain-containing protein</fullName>
    </recommendedName>
</protein>
<dbReference type="PATRIC" id="fig|1429439.4.peg.142"/>
<proteinExistence type="inferred from homology"/>
<feature type="transmembrane region" description="Helical" evidence="7">
    <location>
        <begin position="177"/>
        <end position="205"/>
    </location>
</feature>
<dbReference type="Pfam" id="PF00528">
    <property type="entry name" value="BPD_transp_1"/>
    <property type="match status" value="1"/>
</dbReference>
<comment type="subcellular location">
    <subcellularLocation>
        <location evidence="1 7">Cell membrane</location>
        <topology evidence="1 7">Multi-pass membrane protein</topology>
    </subcellularLocation>
</comment>
<dbReference type="Gene3D" id="1.10.3720.10">
    <property type="entry name" value="MetI-like"/>
    <property type="match status" value="1"/>
</dbReference>
<evidence type="ECO:0000256" key="4">
    <source>
        <dbReference type="ARBA" id="ARBA00022692"/>
    </source>
</evidence>
<dbReference type="AlphaFoldDB" id="W4MGA2"/>
<evidence type="ECO:0000256" key="6">
    <source>
        <dbReference type="ARBA" id="ARBA00023136"/>
    </source>
</evidence>
<dbReference type="EMBL" id="AZHX01000028">
    <property type="protein sequence ID" value="ETX09215.1"/>
    <property type="molecule type" value="Genomic_DNA"/>
</dbReference>
<keyword evidence="3" id="KW-1003">Cell membrane</keyword>
<dbReference type="SUPFAM" id="SSF161098">
    <property type="entry name" value="MetI-like"/>
    <property type="match status" value="1"/>
</dbReference>
<dbReference type="PANTHER" id="PTHR30193:SF37">
    <property type="entry name" value="INNER MEMBRANE ABC TRANSPORTER PERMEASE PROTEIN YCJO"/>
    <property type="match status" value="1"/>
</dbReference>
<dbReference type="PANTHER" id="PTHR30193">
    <property type="entry name" value="ABC TRANSPORTER PERMEASE PROTEIN"/>
    <property type="match status" value="1"/>
</dbReference>
<keyword evidence="6 7" id="KW-0472">Membrane</keyword>
<keyword evidence="2 7" id="KW-0813">Transport</keyword>
<comment type="similarity">
    <text evidence="7">Belongs to the binding-protein-dependent transport system permease family.</text>
</comment>
<feature type="transmembrane region" description="Helical" evidence="7">
    <location>
        <begin position="287"/>
        <end position="306"/>
    </location>
</feature>
<keyword evidence="5 7" id="KW-1133">Transmembrane helix</keyword>
<sequence length="315" mass="35433">MQQHIEVTHTAPARVVKTKDEMKASTFNFLLTLPSMIAIVLVSVIPIVILIAISLYHIKPRAGALAVEFIGLANYRFLFGGNDPDFWPSLGRSFLYMSSSIVFSFLIGLTVALVLNTKIRFVAFFRGITLLPWAMPIVVSAFIWRWILDSEAGVLNDFLLRMDIIRQPIVWLGTNPWAMISVIAADVWIRTPLIIIALLAALQTIPEDYIEAAMIDGASVVQRFRYIVMPFILPSVYFVLLVSSIFAFRTFALGFLLTGGGPGHDTYLLVLHMYDTTYKFFEVGRGAALSMTMFFAVVLITVFWSLTFRSTLKER</sequence>
<accession>W4MGA2</accession>
<evidence type="ECO:0000259" key="8">
    <source>
        <dbReference type="PROSITE" id="PS50928"/>
    </source>
</evidence>
<feature type="transmembrane region" description="Helical" evidence="7">
    <location>
        <begin position="29"/>
        <end position="55"/>
    </location>
</feature>
<feature type="transmembrane region" description="Helical" evidence="7">
    <location>
        <begin position="127"/>
        <end position="147"/>
    </location>
</feature>
<evidence type="ECO:0000256" key="7">
    <source>
        <dbReference type="RuleBase" id="RU363032"/>
    </source>
</evidence>
<dbReference type="Proteomes" id="UP000019140">
    <property type="component" value="Unassembled WGS sequence"/>
</dbReference>
<evidence type="ECO:0000313" key="10">
    <source>
        <dbReference type="Proteomes" id="UP000019140"/>
    </source>
</evidence>
<evidence type="ECO:0000313" key="9">
    <source>
        <dbReference type="EMBL" id="ETX09215.1"/>
    </source>
</evidence>
<dbReference type="HOGENOM" id="CLU_016047_0_3_7"/>
<feature type="domain" description="ABC transmembrane type-1" evidence="8">
    <location>
        <begin position="90"/>
        <end position="304"/>
    </location>
</feature>
<keyword evidence="10" id="KW-1185">Reference proteome</keyword>
<comment type="caution">
    <text evidence="9">The sequence shown here is derived from an EMBL/GenBank/DDBJ whole genome shotgun (WGS) entry which is preliminary data.</text>
</comment>
<reference evidence="9 10" key="1">
    <citation type="journal article" date="2014" name="Nature">
        <title>An environmental bacterial taxon with a large and distinct metabolic repertoire.</title>
        <authorList>
            <person name="Wilson M.C."/>
            <person name="Mori T."/>
            <person name="Ruckert C."/>
            <person name="Uria A.R."/>
            <person name="Helf M.J."/>
            <person name="Takada K."/>
            <person name="Gernert C."/>
            <person name="Steffens U.A."/>
            <person name="Heycke N."/>
            <person name="Schmitt S."/>
            <person name="Rinke C."/>
            <person name="Helfrich E.J."/>
            <person name="Brachmann A.O."/>
            <person name="Gurgui C."/>
            <person name="Wakimoto T."/>
            <person name="Kracht M."/>
            <person name="Crusemann M."/>
            <person name="Hentschel U."/>
            <person name="Abe I."/>
            <person name="Matsunaga S."/>
            <person name="Kalinowski J."/>
            <person name="Takeyama H."/>
            <person name="Piel J."/>
        </authorList>
    </citation>
    <scope>NUCLEOTIDE SEQUENCE [LARGE SCALE GENOMIC DNA]</scope>
    <source>
        <strain evidence="10">TSY2</strain>
    </source>
</reference>
<dbReference type="CDD" id="cd06261">
    <property type="entry name" value="TM_PBP2"/>
    <property type="match status" value="1"/>
</dbReference>
<gene>
    <name evidence="9" type="ORF">ETSY2_00825</name>
</gene>
<dbReference type="InterPro" id="IPR035906">
    <property type="entry name" value="MetI-like_sf"/>
</dbReference>
<dbReference type="InterPro" id="IPR000515">
    <property type="entry name" value="MetI-like"/>
</dbReference>
<evidence type="ECO:0000256" key="2">
    <source>
        <dbReference type="ARBA" id="ARBA00022448"/>
    </source>
</evidence>
<dbReference type="GO" id="GO:0005886">
    <property type="term" value="C:plasma membrane"/>
    <property type="evidence" value="ECO:0007669"/>
    <property type="project" value="UniProtKB-SubCell"/>
</dbReference>
<dbReference type="InterPro" id="IPR051393">
    <property type="entry name" value="ABC_transporter_permease"/>
</dbReference>